<dbReference type="Proteomes" id="UP000077667">
    <property type="component" value="Chromosome"/>
</dbReference>
<evidence type="ECO:0000313" key="2">
    <source>
        <dbReference type="Proteomes" id="UP000077667"/>
    </source>
</evidence>
<dbReference type="EMBL" id="CP015772">
    <property type="protein sequence ID" value="ANH82455.1"/>
    <property type="molecule type" value="Genomic_DNA"/>
</dbReference>
<name>A0A1A9I555_9BACT</name>
<dbReference type="OrthoDB" id="680797at2"/>
<dbReference type="SUPFAM" id="SSF141694">
    <property type="entry name" value="AF2212/PG0164-like"/>
    <property type="match status" value="1"/>
</dbReference>
<evidence type="ECO:0008006" key="3">
    <source>
        <dbReference type="Google" id="ProtNLM"/>
    </source>
</evidence>
<dbReference type="InterPro" id="IPR037079">
    <property type="entry name" value="AF2212/PG0164-like_sf"/>
</dbReference>
<accession>A0A1A9I555</accession>
<keyword evidence="2" id="KW-1185">Reference proteome</keyword>
<dbReference type="Pfam" id="PF13376">
    <property type="entry name" value="OmdA"/>
    <property type="match status" value="1"/>
</dbReference>
<proteinExistence type="predicted"/>
<dbReference type="Gene3D" id="2.40.30.100">
    <property type="entry name" value="AF2212/PG0164-like"/>
    <property type="match status" value="1"/>
</dbReference>
<organism evidence="1 2">
    <name type="scientific">Niabella ginsenosidivorans</name>
    <dbReference type="NCBI Taxonomy" id="1176587"/>
    <lineage>
        <taxon>Bacteria</taxon>
        <taxon>Pseudomonadati</taxon>
        <taxon>Bacteroidota</taxon>
        <taxon>Chitinophagia</taxon>
        <taxon>Chitinophagales</taxon>
        <taxon>Chitinophagaceae</taxon>
        <taxon>Niabella</taxon>
    </lineage>
</organism>
<dbReference type="STRING" id="1176587.A8C56_17095"/>
<sequence length="172" mass="20135">MKKEVSVILKTRLQKFDRHGEKTGWTYIEIPADLTQQLLPGNKKMFRVKGRIDEHKIAGVFLLPMGDGSFILPVNAAMRKGIHKKEGAMVEVVLQPDAKKYELNRELMECLQEEEEALAYFRSLVPSHQNYFSKWVDAAKTDATKAQRIARTIYALQHKWDYGRMMWFYKKR</sequence>
<dbReference type="InterPro" id="IPR015018">
    <property type="entry name" value="DUF1905"/>
</dbReference>
<dbReference type="AlphaFoldDB" id="A0A1A9I555"/>
<dbReference type="KEGG" id="nia:A8C56_17095"/>
<protein>
    <recommendedName>
        <fullName evidence="3">DUF1905 domain-containing protein</fullName>
    </recommendedName>
</protein>
<evidence type="ECO:0000313" key="1">
    <source>
        <dbReference type="EMBL" id="ANH82455.1"/>
    </source>
</evidence>
<gene>
    <name evidence="1" type="ORF">A8C56_17095</name>
</gene>
<reference evidence="1 2" key="1">
    <citation type="submission" date="2016-05" db="EMBL/GenBank/DDBJ databases">
        <title>Niabella ginsenosidivorans BS26 whole genome sequencing.</title>
        <authorList>
            <person name="Im W.T."/>
            <person name="Siddiqi M.Z."/>
        </authorList>
    </citation>
    <scope>NUCLEOTIDE SEQUENCE [LARGE SCALE GENOMIC DNA]</scope>
    <source>
        <strain evidence="1 2">BS26</strain>
    </source>
</reference>
<dbReference type="RefSeq" id="WP_067758707.1">
    <property type="nucleotide sequence ID" value="NZ_CP015772.1"/>
</dbReference>
<dbReference type="Pfam" id="PF08922">
    <property type="entry name" value="DUF1905"/>
    <property type="match status" value="1"/>
</dbReference>